<keyword evidence="11" id="KW-1185">Reference proteome</keyword>
<sequence>MRARTKRPATRNRVIFPGRAVVASVLQAKAGQRNADHDIAADTTTTTTVDEIIDRSADDVHTATMIPDLFTSQPPVKDDLRTTTSTVQDETVDLCLPFLSGEENEETNAHGIPHLDRERHIRFLRRQLGKLPAPFVAADASRPWYLYWCLNALRLLGEDVSSYRENLIETARSMQNDTGGFGGGNGQMSHLATTYAVVLALALVGGEEVYEIVDRRALWKWLCSLKHPAGGFQMAVGGEVDIRYLDVPRLISWLSSRQYAPEGGFSGRTNKLVDGCYSHWVGGCWPLIEAALDAGRGAVPVPQQAAAEPAARAEAQPGRKRWLPGSGKSLYSREGLIRYIMCCCQDSSKRGGLRDKPGRPSDAYHTCYVLSGLSSAQHKWELVYKTSSSPSTPPPELAAEAAAAPAAGPSGAGEQHPAAVVVPHASWSVSPYLDEVQILDEQDYIVPLHPVYAVPVECVADIKSYFERKRGF</sequence>
<dbReference type="PANTHER" id="PTHR11774">
    <property type="entry name" value="GERANYLGERANYL TRANSFERASE TYPE BETA SUBUNIT"/>
    <property type="match status" value="1"/>
</dbReference>
<comment type="caution">
    <text evidence="10">The sequence shown here is derived from an EMBL/GenBank/DDBJ whole genome shotgun (WGS) entry which is preliminary data.</text>
</comment>
<feature type="region of interest" description="Disordered" evidence="8">
    <location>
        <begin position="386"/>
        <end position="415"/>
    </location>
</feature>
<evidence type="ECO:0000256" key="7">
    <source>
        <dbReference type="ARBA" id="ARBA00022833"/>
    </source>
</evidence>
<dbReference type="GO" id="GO:0004660">
    <property type="term" value="F:protein farnesyltransferase activity"/>
    <property type="evidence" value="ECO:0007669"/>
    <property type="project" value="TreeGrafter"/>
</dbReference>
<dbReference type="EMBL" id="JAJSPL020000004">
    <property type="protein sequence ID" value="KAK7747306.1"/>
    <property type="molecule type" value="Genomic_DNA"/>
</dbReference>
<evidence type="ECO:0000256" key="4">
    <source>
        <dbReference type="ARBA" id="ARBA00022679"/>
    </source>
</evidence>
<reference evidence="10 11" key="1">
    <citation type="journal article" date="2023" name="PLoS ONE">
        <title>Cytospora paraplurivora sp. nov. isolated from orchards with fruit tree decline syndrome in Ontario, Canada.</title>
        <authorList>
            <person name="Ilyukhin E."/>
            <person name="Nguyen H.D.T."/>
            <person name="Castle A.J."/>
            <person name="Ellouze W."/>
        </authorList>
    </citation>
    <scope>NUCLEOTIDE SEQUENCE [LARGE SCALE GENOMIC DNA]</scope>
    <source>
        <strain evidence="10 11">FDS-564</strain>
    </source>
</reference>
<accession>A0AAN9YKC3</accession>
<dbReference type="SUPFAM" id="SSF48239">
    <property type="entry name" value="Terpenoid cyclases/Protein prenyltransferases"/>
    <property type="match status" value="1"/>
</dbReference>
<dbReference type="GO" id="GO:0046872">
    <property type="term" value="F:metal ion binding"/>
    <property type="evidence" value="ECO:0007669"/>
    <property type="project" value="UniProtKB-KW"/>
</dbReference>
<keyword evidence="5" id="KW-0479">Metal-binding</keyword>
<dbReference type="GO" id="GO:0005965">
    <property type="term" value="C:protein farnesyltransferase complex"/>
    <property type="evidence" value="ECO:0007669"/>
    <property type="project" value="TreeGrafter"/>
</dbReference>
<dbReference type="Pfam" id="PF00432">
    <property type="entry name" value="Prenyltrans"/>
    <property type="match status" value="2"/>
</dbReference>
<evidence type="ECO:0000313" key="11">
    <source>
        <dbReference type="Proteomes" id="UP001320245"/>
    </source>
</evidence>
<dbReference type="PANTHER" id="PTHR11774:SF6">
    <property type="entry name" value="PROTEIN FARNESYLTRANSFERASE SUBUNIT BETA"/>
    <property type="match status" value="1"/>
</dbReference>
<evidence type="ECO:0000256" key="2">
    <source>
        <dbReference type="ARBA" id="ARBA00010497"/>
    </source>
</evidence>
<feature type="domain" description="Prenyltransferase alpha-alpha toroid" evidence="9">
    <location>
        <begin position="115"/>
        <end position="244"/>
    </location>
</feature>
<dbReference type="Proteomes" id="UP001320245">
    <property type="component" value="Unassembled WGS sequence"/>
</dbReference>
<keyword evidence="4" id="KW-0808">Transferase</keyword>
<feature type="domain" description="Prenyltransferase alpha-alpha toroid" evidence="9">
    <location>
        <begin position="246"/>
        <end position="391"/>
    </location>
</feature>
<name>A0AAN9YKC3_9PEZI</name>
<organism evidence="10 11">
    <name type="scientific">Cytospora paraplurivora</name>
    <dbReference type="NCBI Taxonomy" id="2898453"/>
    <lineage>
        <taxon>Eukaryota</taxon>
        <taxon>Fungi</taxon>
        <taxon>Dikarya</taxon>
        <taxon>Ascomycota</taxon>
        <taxon>Pezizomycotina</taxon>
        <taxon>Sordariomycetes</taxon>
        <taxon>Sordariomycetidae</taxon>
        <taxon>Diaporthales</taxon>
        <taxon>Cytosporaceae</taxon>
        <taxon>Cytospora</taxon>
    </lineage>
</organism>
<evidence type="ECO:0000256" key="8">
    <source>
        <dbReference type="SAM" id="MobiDB-lite"/>
    </source>
</evidence>
<keyword evidence="3" id="KW-0637">Prenyltransferase</keyword>
<evidence type="ECO:0000313" key="10">
    <source>
        <dbReference type="EMBL" id="KAK7747306.1"/>
    </source>
</evidence>
<dbReference type="Gene3D" id="1.50.10.20">
    <property type="match status" value="2"/>
</dbReference>
<evidence type="ECO:0000256" key="6">
    <source>
        <dbReference type="ARBA" id="ARBA00022737"/>
    </source>
</evidence>
<dbReference type="InterPro" id="IPR008930">
    <property type="entry name" value="Terpenoid_cyclase/PrenylTrfase"/>
</dbReference>
<evidence type="ECO:0000259" key="9">
    <source>
        <dbReference type="Pfam" id="PF00432"/>
    </source>
</evidence>
<dbReference type="InterPro" id="IPR001330">
    <property type="entry name" value="Prenyltrans"/>
</dbReference>
<evidence type="ECO:0000256" key="5">
    <source>
        <dbReference type="ARBA" id="ARBA00022723"/>
    </source>
</evidence>
<protein>
    <submittedName>
        <fullName evidence="10">CAAX farnesyltransferase (FTase) subunit beta</fullName>
    </submittedName>
</protein>
<evidence type="ECO:0000256" key="3">
    <source>
        <dbReference type="ARBA" id="ARBA00022602"/>
    </source>
</evidence>
<gene>
    <name evidence="10" type="primary">RAM1</name>
    <name evidence="10" type="ORF">SLS53_001559</name>
</gene>
<feature type="compositionally biased region" description="Low complexity" evidence="8">
    <location>
        <begin position="397"/>
        <end position="414"/>
    </location>
</feature>
<comment type="cofactor">
    <cofactor evidence="1">
        <name>Zn(2+)</name>
        <dbReference type="ChEBI" id="CHEBI:29105"/>
    </cofactor>
</comment>
<evidence type="ECO:0000256" key="1">
    <source>
        <dbReference type="ARBA" id="ARBA00001947"/>
    </source>
</evidence>
<keyword evidence="7" id="KW-0862">Zinc</keyword>
<keyword evidence="6" id="KW-0677">Repeat</keyword>
<proteinExistence type="inferred from homology"/>
<dbReference type="InterPro" id="IPR045089">
    <property type="entry name" value="PGGT1B-like"/>
</dbReference>
<comment type="similarity">
    <text evidence="2">Belongs to the protein prenyltransferase subunit beta family.</text>
</comment>
<dbReference type="AlphaFoldDB" id="A0AAN9YKC3"/>